<feature type="region of interest" description="Disordered" evidence="1">
    <location>
        <begin position="281"/>
        <end position="316"/>
    </location>
</feature>
<reference evidence="2 3" key="1">
    <citation type="submission" date="2024-01" db="EMBL/GenBank/DDBJ databases">
        <title>A draft genome for the cacao thread blight pathogen Marasmiellus scandens.</title>
        <authorList>
            <person name="Baruah I.K."/>
            <person name="Leung J."/>
            <person name="Bukari Y."/>
            <person name="Amoako-Attah I."/>
            <person name="Meinhardt L.W."/>
            <person name="Bailey B.A."/>
            <person name="Cohen S.P."/>
        </authorList>
    </citation>
    <scope>NUCLEOTIDE SEQUENCE [LARGE SCALE GENOMIC DNA]</scope>
    <source>
        <strain evidence="2 3">GH-19</strain>
    </source>
</reference>
<sequence length="447" mass="49026">MPKRWLSAEQEAFLKSQVAAFDKARLSRTLDTEFRPKLWNEWFGKYETTSAPPLTAPAIEHTHYGHFVVKRKKQIDSFFYNDLTKRLKTSTVTKKSVDTILEGKGSKSRSLSAVQTFSKDNYSAVIKPAVDRRIAEMKAQSVDGKLKRGAHLPVIKQVTQDLFDALGDEAKGEFVQKASKAREEKMKPVDTDGVDKDFVANMEGYIVNLANRVHQKSGFACSILVGGFTEATGEIVIYVHHAGEDIHGLPFCDANPDYPKHWTDKFTNFVVDYHKAELNRAGASSPFDSSSQPAGSSIEDSPSNPPAIPSLSPPLPSTAEVFTRTGVIPMPPVPSLPFTMIDPQLLQASSPVFVNPAPAPAPDPAPASDPTPAPTPDPAHDPALAPGKRKRKNAGNSVKSKKSKGPTQAKAKEVTKVKEKAPIKKKAEPKVVERDRRQVSKPARYRE</sequence>
<feature type="compositionally biased region" description="Pro residues" evidence="1">
    <location>
        <begin position="357"/>
        <end position="377"/>
    </location>
</feature>
<feature type="compositionally biased region" description="Polar residues" evidence="1">
    <location>
        <begin position="286"/>
        <end position="300"/>
    </location>
</feature>
<protein>
    <submittedName>
        <fullName evidence="2">Uncharacterized protein</fullName>
    </submittedName>
</protein>
<dbReference type="Proteomes" id="UP001498398">
    <property type="component" value="Unassembled WGS sequence"/>
</dbReference>
<proteinExistence type="predicted"/>
<feature type="compositionally biased region" description="Basic residues" evidence="1">
    <location>
        <begin position="387"/>
        <end position="404"/>
    </location>
</feature>
<feature type="region of interest" description="Disordered" evidence="1">
    <location>
        <begin position="352"/>
        <end position="447"/>
    </location>
</feature>
<organism evidence="2 3">
    <name type="scientific">Marasmiellus scandens</name>
    <dbReference type="NCBI Taxonomy" id="2682957"/>
    <lineage>
        <taxon>Eukaryota</taxon>
        <taxon>Fungi</taxon>
        <taxon>Dikarya</taxon>
        <taxon>Basidiomycota</taxon>
        <taxon>Agaricomycotina</taxon>
        <taxon>Agaricomycetes</taxon>
        <taxon>Agaricomycetidae</taxon>
        <taxon>Agaricales</taxon>
        <taxon>Marasmiineae</taxon>
        <taxon>Omphalotaceae</taxon>
        <taxon>Marasmiellus</taxon>
    </lineage>
</organism>
<evidence type="ECO:0000256" key="1">
    <source>
        <dbReference type="SAM" id="MobiDB-lite"/>
    </source>
</evidence>
<evidence type="ECO:0000313" key="3">
    <source>
        <dbReference type="Proteomes" id="UP001498398"/>
    </source>
</evidence>
<evidence type="ECO:0000313" key="2">
    <source>
        <dbReference type="EMBL" id="KAK7434025.1"/>
    </source>
</evidence>
<keyword evidence="3" id="KW-1185">Reference proteome</keyword>
<feature type="compositionally biased region" description="Basic and acidic residues" evidence="1">
    <location>
        <begin position="410"/>
        <end position="447"/>
    </location>
</feature>
<feature type="compositionally biased region" description="Pro residues" evidence="1">
    <location>
        <begin position="303"/>
        <end position="316"/>
    </location>
</feature>
<name>A0ABR1IKY4_9AGAR</name>
<dbReference type="EMBL" id="JBANRG010000133">
    <property type="protein sequence ID" value="KAK7434025.1"/>
    <property type="molecule type" value="Genomic_DNA"/>
</dbReference>
<accession>A0ABR1IKY4</accession>
<gene>
    <name evidence="2" type="ORF">VKT23_020424</name>
</gene>
<comment type="caution">
    <text evidence="2">The sequence shown here is derived from an EMBL/GenBank/DDBJ whole genome shotgun (WGS) entry which is preliminary data.</text>
</comment>